<dbReference type="InterPro" id="IPR029044">
    <property type="entry name" value="Nucleotide-diphossugar_trans"/>
</dbReference>
<evidence type="ECO:0000256" key="10">
    <source>
        <dbReference type="ARBA" id="ARBA00048247"/>
    </source>
</evidence>
<dbReference type="SUPFAM" id="SSF53448">
    <property type="entry name" value="Nucleotide-diphospho-sugar transferases"/>
    <property type="match status" value="1"/>
</dbReference>
<keyword evidence="6" id="KW-0808">Transferase</keyword>
<dbReference type="Gene3D" id="3.90.550.10">
    <property type="entry name" value="Spore Coat Polysaccharide Biosynthesis Protein SpsA, Chain A"/>
    <property type="match status" value="1"/>
</dbReference>
<sequence length="404" mass="42222">MPHTPSSSASRPHSAIVLAAGEGIRLRPLTANRPKPMLPAGTRPILEHVLNALIDAGVDDIHLVVGYQANRVRSHFGPTYRDVPITYHTQDNQLGSGHALLQARDGPDGSFLLVNGDQIIDHRIVEAVGDAHETAGTLAVVEGPEAVDYGAVHLDGDEVTELIEQPASGDFRLFNAGVYAFTQQIFETLDTLSVERGELPLTAAIQQLIGDRYDIRAVRTDHFWMDATHPWDLLSLSRELLTRGWVDAPAVDSDIYVDDAAHVHPEATLVGPVVVDSDAVIEPGAVVGPYAAIGASSTIGSGSVLRDVVIDTDTTIGPNTTAIELVAGQGCVIGAGLTAGGGPADVVLDDQVYSDVDLGGVIADRVDVGGGATLEPGALIGPEATVGTGVVVRGRIDAGSEVVR</sequence>
<accession>A0ABD6D9I4</accession>
<keyword evidence="8" id="KW-0511">Multifunctional enzyme</keyword>
<dbReference type="InterPro" id="IPR005835">
    <property type="entry name" value="NTP_transferase_dom"/>
</dbReference>
<reference evidence="13 14" key="1">
    <citation type="journal article" date="2019" name="Int. J. Syst. Evol. Microbiol.">
        <title>The Global Catalogue of Microorganisms (GCM) 10K type strain sequencing project: providing services to taxonomists for standard genome sequencing and annotation.</title>
        <authorList>
            <consortium name="The Broad Institute Genomics Platform"/>
            <consortium name="The Broad Institute Genome Sequencing Center for Infectious Disease"/>
            <person name="Wu L."/>
            <person name="Ma J."/>
        </authorList>
    </citation>
    <scope>NUCLEOTIDE SEQUENCE [LARGE SCALE GENOMIC DNA]</scope>
    <source>
        <strain evidence="13 14">CGMCC 1.10593</strain>
    </source>
</reference>
<comment type="catalytic activity">
    <reaction evidence="10">
        <text>alpha-D-glucosamine 1-phosphate + acetyl-CoA = N-acetyl-alpha-D-glucosamine 1-phosphate + CoA + H(+)</text>
        <dbReference type="Rhea" id="RHEA:13725"/>
        <dbReference type="ChEBI" id="CHEBI:15378"/>
        <dbReference type="ChEBI" id="CHEBI:57287"/>
        <dbReference type="ChEBI" id="CHEBI:57288"/>
        <dbReference type="ChEBI" id="CHEBI:57776"/>
        <dbReference type="ChEBI" id="CHEBI:58516"/>
        <dbReference type="EC" id="2.3.1.157"/>
    </reaction>
</comment>
<evidence type="ECO:0000256" key="4">
    <source>
        <dbReference type="ARBA" id="ARBA00012457"/>
    </source>
</evidence>
<dbReference type="Proteomes" id="UP001597052">
    <property type="component" value="Unassembled WGS sequence"/>
</dbReference>
<dbReference type="RefSeq" id="WP_256396040.1">
    <property type="nucleotide sequence ID" value="NZ_JANHDJ010000003.1"/>
</dbReference>
<evidence type="ECO:0000256" key="5">
    <source>
        <dbReference type="ARBA" id="ARBA00013414"/>
    </source>
</evidence>
<evidence type="ECO:0000259" key="12">
    <source>
        <dbReference type="Pfam" id="PF00483"/>
    </source>
</evidence>
<comment type="catalytic activity">
    <reaction evidence="11">
        <text>N-acetyl-alpha-D-glucosamine 1-phosphate + UTP + H(+) = UDP-N-acetyl-alpha-D-glucosamine + diphosphate</text>
        <dbReference type="Rhea" id="RHEA:13509"/>
        <dbReference type="ChEBI" id="CHEBI:15378"/>
        <dbReference type="ChEBI" id="CHEBI:33019"/>
        <dbReference type="ChEBI" id="CHEBI:46398"/>
        <dbReference type="ChEBI" id="CHEBI:57705"/>
        <dbReference type="ChEBI" id="CHEBI:57776"/>
        <dbReference type="EC" id="2.7.7.23"/>
    </reaction>
</comment>
<dbReference type="EC" id="2.7.7.23" evidence="4"/>
<keyword evidence="14" id="KW-1185">Reference proteome</keyword>
<dbReference type="PROSITE" id="PS00101">
    <property type="entry name" value="HEXAPEP_TRANSFERASES"/>
    <property type="match status" value="3"/>
</dbReference>
<evidence type="ECO:0000256" key="9">
    <source>
        <dbReference type="ARBA" id="ARBA00023315"/>
    </source>
</evidence>
<feature type="domain" description="Nucleotidyl transferase" evidence="12">
    <location>
        <begin position="15"/>
        <end position="241"/>
    </location>
</feature>
<keyword evidence="7" id="KW-0548">Nucleotidyltransferase</keyword>
<protein>
    <recommendedName>
        <fullName evidence="5">Bifunctional protein GlmU</fullName>
        <ecNumber evidence="3">2.3.1.157</ecNumber>
        <ecNumber evidence="4">2.7.7.23</ecNumber>
    </recommendedName>
</protein>
<evidence type="ECO:0000313" key="13">
    <source>
        <dbReference type="EMBL" id="MFD1642641.1"/>
    </source>
</evidence>
<dbReference type="PANTHER" id="PTHR43584">
    <property type="entry name" value="NUCLEOTIDYL TRANSFERASE"/>
    <property type="match status" value="1"/>
</dbReference>
<dbReference type="AlphaFoldDB" id="A0ABD6D9I4"/>
<comment type="pathway">
    <text evidence="1">Nucleotide-sugar biosynthesis; UDP-N-acetyl-alpha-D-glucosamine biosynthesis; N-acetyl-alpha-D-glucosamine 1-phosphate from alpha-D-glucosamine 6-phosphate (route II): step 2/2.</text>
</comment>
<organism evidence="13 14">
    <name type="scientific">Halohasta litorea</name>
    <dbReference type="NCBI Taxonomy" id="869891"/>
    <lineage>
        <taxon>Archaea</taxon>
        <taxon>Methanobacteriati</taxon>
        <taxon>Methanobacteriota</taxon>
        <taxon>Stenosarchaea group</taxon>
        <taxon>Halobacteria</taxon>
        <taxon>Halobacteriales</taxon>
        <taxon>Haloferacaceae</taxon>
        <taxon>Halohasta</taxon>
    </lineage>
</organism>
<dbReference type="Gene3D" id="2.160.10.10">
    <property type="entry name" value="Hexapeptide repeat proteins"/>
    <property type="match status" value="1"/>
</dbReference>
<dbReference type="EMBL" id="JBHUDM010000003">
    <property type="protein sequence ID" value="MFD1642641.1"/>
    <property type="molecule type" value="Genomic_DNA"/>
</dbReference>
<comment type="caution">
    <text evidence="13">The sequence shown here is derived from an EMBL/GenBank/DDBJ whole genome shotgun (WGS) entry which is preliminary data.</text>
</comment>
<dbReference type="InterPro" id="IPR050065">
    <property type="entry name" value="GlmU-like"/>
</dbReference>
<dbReference type="InterPro" id="IPR018357">
    <property type="entry name" value="Hexapep_transf_CS"/>
</dbReference>
<dbReference type="CDD" id="cd04181">
    <property type="entry name" value="NTP_transferase"/>
    <property type="match status" value="1"/>
</dbReference>
<dbReference type="PANTHER" id="PTHR43584:SF8">
    <property type="entry name" value="N-ACETYLMURAMATE ALPHA-1-PHOSPHATE URIDYLYLTRANSFERASE"/>
    <property type="match status" value="1"/>
</dbReference>
<name>A0ABD6D9I4_9EURY</name>
<dbReference type="GO" id="GO:0019134">
    <property type="term" value="F:glucosamine-1-phosphate N-acetyltransferase activity"/>
    <property type="evidence" value="ECO:0007669"/>
    <property type="project" value="UniProtKB-EC"/>
</dbReference>
<dbReference type="EC" id="2.3.1.157" evidence="3"/>
<evidence type="ECO:0000256" key="6">
    <source>
        <dbReference type="ARBA" id="ARBA00022679"/>
    </source>
</evidence>
<dbReference type="Pfam" id="PF00483">
    <property type="entry name" value="NTP_transferase"/>
    <property type="match status" value="1"/>
</dbReference>
<evidence type="ECO:0000256" key="7">
    <source>
        <dbReference type="ARBA" id="ARBA00022695"/>
    </source>
</evidence>
<evidence type="ECO:0000256" key="3">
    <source>
        <dbReference type="ARBA" id="ARBA00012225"/>
    </source>
</evidence>
<keyword evidence="9" id="KW-0012">Acyltransferase</keyword>
<evidence type="ECO:0000256" key="2">
    <source>
        <dbReference type="ARBA" id="ARBA00005208"/>
    </source>
</evidence>
<proteinExistence type="predicted"/>
<evidence type="ECO:0000313" key="14">
    <source>
        <dbReference type="Proteomes" id="UP001597052"/>
    </source>
</evidence>
<evidence type="ECO:0000256" key="8">
    <source>
        <dbReference type="ARBA" id="ARBA00023268"/>
    </source>
</evidence>
<comment type="pathway">
    <text evidence="2">Nucleotide-sugar biosynthesis; UDP-N-acetyl-alpha-D-glucosamine biosynthesis; UDP-N-acetyl-alpha-D-glucosamine from N-acetyl-alpha-D-glucosamine 1-phosphate: step 1/1.</text>
</comment>
<gene>
    <name evidence="13" type="ORF">ACFSBW_12230</name>
</gene>
<dbReference type="SUPFAM" id="SSF51161">
    <property type="entry name" value="Trimeric LpxA-like enzymes"/>
    <property type="match status" value="1"/>
</dbReference>
<dbReference type="InterPro" id="IPR011004">
    <property type="entry name" value="Trimer_LpxA-like_sf"/>
</dbReference>
<evidence type="ECO:0000256" key="11">
    <source>
        <dbReference type="ARBA" id="ARBA00048493"/>
    </source>
</evidence>
<evidence type="ECO:0000256" key="1">
    <source>
        <dbReference type="ARBA" id="ARBA00005166"/>
    </source>
</evidence>
<dbReference type="GO" id="GO:0003977">
    <property type="term" value="F:UDP-N-acetylglucosamine diphosphorylase activity"/>
    <property type="evidence" value="ECO:0007669"/>
    <property type="project" value="UniProtKB-EC"/>
</dbReference>